<dbReference type="STRING" id="708187.A0A1Q8RWY7"/>
<keyword evidence="9" id="KW-1185">Reference proteome</keyword>
<feature type="region of interest" description="Disordered" evidence="6">
    <location>
        <begin position="207"/>
        <end position="226"/>
    </location>
</feature>
<keyword evidence="3" id="KW-0805">Transcription regulation</keyword>
<dbReference type="GO" id="GO:0000981">
    <property type="term" value="F:DNA-binding transcription factor activity, RNA polymerase II-specific"/>
    <property type="evidence" value="ECO:0007669"/>
    <property type="project" value="InterPro"/>
</dbReference>
<dbReference type="GO" id="GO:0008270">
    <property type="term" value="F:zinc ion binding"/>
    <property type="evidence" value="ECO:0007669"/>
    <property type="project" value="InterPro"/>
</dbReference>
<dbReference type="InterPro" id="IPR050815">
    <property type="entry name" value="TF_fung"/>
</dbReference>
<dbReference type="OrthoDB" id="5370478at2759"/>
<dbReference type="SMART" id="SM00906">
    <property type="entry name" value="Fungal_trans"/>
    <property type="match status" value="1"/>
</dbReference>
<comment type="caution">
    <text evidence="8">The sequence shown here is derived from an EMBL/GenBank/DDBJ whole genome shotgun (WGS) entry which is preliminary data.</text>
</comment>
<evidence type="ECO:0000256" key="2">
    <source>
        <dbReference type="ARBA" id="ARBA00022723"/>
    </source>
</evidence>
<dbReference type="PANTHER" id="PTHR47338:SF5">
    <property type="entry name" value="ZN(II)2CYS6 TRANSCRIPTION FACTOR (EUROFUNG)"/>
    <property type="match status" value="1"/>
</dbReference>
<dbReference type="Proteomes" id="UP000186583">
    <property type="component" value="Unassembled WGS sequence"/>
</dbReference>
<dbReference type="GO" id="GO:0005634">
    <property type="term" value="C:nucleus"/>
    <property type="evidence" value="ECO:0007669"/>
    <property type="project" value="UniProtKB-SubCell"/>
</dbReference>
<accession>A0A1Q8RWY7</accession>
<dbReference type="GO" id="GO:0003677">
    <property type="term" value="F:DNA binding"/>
    <property type="evidence" value="ECO:0007669"/>
    <property type="project" value="InterPro"/>
</dbReference>
<evidence type="ECO:0000256" key="5">
    <source>
        <dbReference type="ARBA" id="ARBA00023242"/>
    </source>
</evidence>
<dbReference type="GO" id="GO:0006351">
    <property type="term" value="P:DNA-templated transcription"/>
    <property type="evidence" value="ECO:0007669"/>
    <property type="project" value="InterPro"/>
</dbReference>
<feature type="domain" description="Xylanolytic transcriptional activator regulatory" evidence="7">
    <location>
        <begin position="185"/>
        <end position="277"/>
    </location>
</feature>
<evidence type="ECO:0000256" key="1">
    <source>
        <dbReference type="ARBA" id="ARBA00004123"/>
    </source>
</evidence>
<gene>
    <name evidence="8" type="ORF">CCHL11_10050</name>
</gene>
<comment type="subcellular location">
    <subcellularLocation>
        <location evidence="1">Nucleus</location>
    </subcellularLocation>
</comment>
<sequence length="708" mass="78940">MPKQRREDGRDRKRVRVRMPEDVTDPDGLMGSAYAQEVLSAPCLTAKLWHQLFDVYKLHFAAELPFLHFPTLKGIIHDRHSKKPSVETNLILLGILVLTARFQPELVQYVSQITYDKMAGPKARSAPPKPAASAASAASEYFASALTKALGHLESALTSATVIRVQAFLMLGMHKWSQPNGGMTAWMYVGVAIRMAQGLKLGAGDKSLRGKKTLKPSPLPDKSTPLPLDKWKDEEIRRRTMFSCLILDRLLSCGLNRVSMVRSEDLEIQLPCTEHAFDLGRVVNTGFLQQLGQVVERPVDAGVLSHFVQLVDCWGDIAKYSFAGGRRTETHPPWEKESTFSQLSRKVDAFYSHLTEEFTWSSSNFWIHDNSIYVSLHMLGALCRILLHREYLPFIALECHKPMGPLDDPGFDSAAVPELFWEGSAEQVFRAGRDITDLVAICGDRLPHSSLVVFAIWQAALFGLYAQHYPDMDTGHHMVGEDEIQKWACRNVVDITQKDRTCIAFEALNRAARYFSTASNYVTYLRDLNQHFNKVNSDYTRQGSIRSSGGPVTIRQSLEGGGPEEWRANDGEFTSNGITTDEDRLRAYDGSDEFRDSTLVRSSSQGSDYSHIGCGGLDSMRDSLQASSFTFNDMVSFNALFSTEGLSGGMLHPSLTHIFAPIPEPVRIEASIPALKVEDADILSCVRQNQGERFGNMLEDVQEFSTGG</sequence>
<name>A0A1Q8RWY7_9PEZI</name>
<dbReference type="AlphaFoldDB" id="A0A1Q8RWY7"/>
<keyword evidence="2" id="KW-0479">Metal-binding</keyword>
<dbReference type="Pfam" id="PF04082">
    <property type="entry name" value="Fungal_trans"/>
    <property type="match status" value="1"/>
</dbReference>
<evidence type="ECO:0000256" key="4">
    <source>
        <dbReference type="ARBA" id="ARBA00023163"/>
    </source>
</evidence>
<dbReference type="CDD" id="cd12148">
    <property type="entry name" value="fungal_TF_MHR"/>
    <property type="match status" value="1"/>
</dbReference>
<dbReference type="EMBL" id="MPGH01000076">
    <property type="protein sequence ID" value="OLN89637.1"/>
    <property type="molecule type" value="Genomic_DNA"/>
</dbReference>
<keyword evidence="5" id="KW-0539">Nucleus</keyword>
<evidence type="ECO:0000259" key="7">
    <source>
        <dbReference type="SMART" id="SM00906"/>
    </source>
</evidence>
<organism evidence="8 9">
    <name type="scientific">Colletotrichum chlorophyti</name>
    <dbReference type="NCBI Taxonomy" id="708187"/>
    <lineage>
        <taxon>Eukaryota</taxon>
        <taxon>Fungi</taxon>
        <taxon>Dikarya</taxon>
        <taxon>Ascomycota</taxon>
        <taxon>Pezizomycotina</taxon>
        <taxon>Sordariomycetes</taxon>
        <taxon>Hypocreomycetidae</taxon>
        <taxon>Glomerellales</taxon>
        <taxon>Glomerellaceae</taxon>
        <taxon>Colletotrichum</taxon>
    </lineage>
</organism>
<protein>
    <submittedName>
        <fullName evidence="8">Putative transcriptional regulatory protein PB1A11.04c 2</fullName>
    </submittedName>
</protein>
<evidence type="ECO:0000256" key="6">
    <source>
        <dbReference type="SAM" id="MobiDB-lite"/>
    </source>
</evidence>
<keyword evidence="4" id="KW-0804">Transcription</keyword>
<evidence type="ECO:0000313" key="9">
    <source>
        <dbReference type="Proteomes" id="UP000186583"/>
    </source>
</evidence>
<evidence type="ECO:0000313" key="8">
    <source>
        <dbReference type="EMBL" id="OLN89637.1"/>
    </source>
</evidence>
<dbReference type="InterPro" id="IPR007219">
    <property type="entry name" value="XnlR_reg_dom"/>
</dbReference>
<evidence type="ECO:0000256" key="3">
    <source>
        <dbReference type="ARBA" id="ARBA00023015"/>
    </source>
</evidence>
<proteinExistence type="predicted"/>
<reference evidence="8 9" key="1">
    <citation type="submission" date="2016-11" db="EMBL/GenBank/DDBJ databases">
        <title>Draft Genome Assembly of Colletotrichum chlorophyti a pathogen of herbaceous plants.</title>
        <authorList>
            <person name="Gan P."/>
            <person name="Narusaka M."/>
            <person name="Tsushima A."/>
            <person name="Narusaka Y."/>
            <person name="Takano Y."/>
            <person name="Shirasu K."/>
        </authorList>
    </citation>
    <scope>NUCLEOTIDE SEQUENCE [LARGE SCALE GENOMIC DNA]</scope>
    <source>
        <strain evidence="8 9">NTL11</strain>
    </source>
</reference>
<dbReference type="PANTHER" id="PTHR47338">
    <property type="entry name" value="ZN(II)2CYS6 TRANSCRIPTION FACTOR (EUROFUNG)-RELATED"/>
    <property type="match status" value="1"/>
</dbReference>